<dbReference type="Proteomes" id="UP000005387">
    <property type="component" value="Unassembled WGS sequence"/>
</dbReference>
<gene>
    <name evidence="1" type="ORF">PaecuDRAFT_0979</name>
</gene>
<dbReference type="AlphaFoldDB" id="E0I5Q7"/>
<dbReference type="OrthoDB" id="3648721at2"/>
<accession>E0I5Q7</accession>
<name>E0I5Q7_9BACL</name>
<dbReference type="STRING" id="717606.PaecuDRAFT_0979"/>
<reference evidence="1 2" key="1">
    <citation type="submission" date="2010-07" db="EMBL/GenBank/DDBJ databases">
        <title>The draft genome of Paenibacillus curdlanolyticus YK9.</title>
        <authorList>
            <consortium name="US DOE Joint Genome Institute (JGI-PGF)"/>
            <person name="Lucas S."/>
            <person name="Copeland A."/>
            <person name="Lapidus A."/>
            <person name="Cheng J.-F."/>
            <person name="Bruce D."/>
            <person name="Goodwin L."/>
            <person name="Pitluck S."/>
            <person name="Land M.L."/>
            <person name="Hauser L."/>
            <person name="Chang Y.-J."/>
            <person name="Jeffries C."/>
            <person name="Anderson I.J."/>
            <person name="Johnson E."/>
            <person name="Loganathan U."/>
            <person name="Mulhopadhyay B."/>
            <person name="Kyrpides N."/>
            <person name="Woyke T.J."/>
        </authorList>
    </citation>
    <scope>NUCLEOTIDE SEQUENCE [LARGE SCALE GENOMIC DNA]</scope>
    <source>
        <strain evidence="1 2">YK9</strain>
    </source>
</reference>
<dbReference type="RefSeq" id="WP_006036994.1">
    <property type="nucleotide sequence ID" value="NZ_AEDD01000002.1"/>
</dbReference>
<dbReference type="EMBL" id="AEDD01000002">
    <property type="protein sequence ID" value="EFM12299.1"/>
    <property type="molecule type" value="Genomic_DNA"/>
</dbReference>
<organism evidence="1 2">
    <name type="scientific">Paenibacillus curdlanolyticus YK9</name>
    <dbReference type="NCBI Taxonomy" id="717606"/>
    <lineage>
        <taxon>Bacteria</taxon>
        <taxon>Bacillati</taxon>
        <taxon>Bacillota</taxon>
        <taxon>Bacilli</taxon>
        <taxon>Bacillales</taxon>
        <taxon>Paenibacillaceae</taxon>
        <taxon>Paenibacillus</taxon>
    </lineage>
</organism>
<keyword evidence="2" id="KW-1185">Reference proteome</keyword>
<sequence>MPTDIKLDEGDGNHVVIEGAVVKTTASDFILDAPSRRRFGGIRRAMVHDGGDGLTINFNGDYPGGVTVGGDMLVTGEIRWNSASGNVRNLTEVVDRIQNSIRNSDPGRIERLEIGLASMAKLLNAEAVPPWRAYEEVEGHGYQNPGDHYPSAGTLGFIVEYRVFQGVPDGYYHHDVLHIIPPPGTLLSRGSTVVVEYCSAGWE</sequence>
<evidence type="ECO:0000313" key="2">
    <source>
        <dbReference type="Proteomes" id="UP000005387"/>
    </source>
</evidence>
<evidence type="ECO:0000313" key="1">
    <source>
        <dbReference type="EMBL" id="EFM12299.1"/>
    </source>
</evidence>
<proteinExistence type="predicted"/>
<protein>
    <submittedName>
        <fullName evidence="1">Uncharacterized protein</fullName>
    </submittedName>
</protein>
<dbReference type="eggNOG" id="ENOG5033B45">
    <property type="taxonomic scope" value="Bacteria"/>
</dbReference>